<dbReference type="GO" id="GO:0005886">
    <property type="term" value="C:plasma membrane"/>
    <property type="evidence" value="ECO:0007669"/>
    <property type="project" value="UniProtKB-SubCell"/>
</dbReference>
<dbReference type="Proteomes" id="UP001409585">
    <property type="component" value="Unassembled WGS sequence"/>
</dbReference>
<gene>
    <name evidence="9" type="ORF">GCM10025791_19340</name>
</gene>
<keyword evidence="6 7" id="KW-0472">Membrane</keyword>
<name>A0AAV3U1L4_9ALTE</name>
<dbReference type="FunFam" id="1.10.3720.10:FF:000088">
    <property type="entry name" value="Iron(III) ABC transporter, permease protein"/>
    <property type="match status" value="1"/>
</dbReference>
<dbReference type="Pfam" id="PF00528">
    <property type="entry name" value="BPD_transp_1"/>
    <property type="match status" value="2"/>
</dbReference>
<feature type="transmembrane region" description="Helical" evidence="7">
    <location>
        <begin position="523"/>
        <end position="542"/>
    </location>
</feature>
<dbReference type="SUPFAM" id="SSF161098">
    <property type="entry name" value="MetI-like"/>
    <property type="match status" value="2"/>
</dbReference>
<keyword evidence="10" id="KW-1185">Reference proteome</keyword>
<evidence type="ECO:0000256" key="4">
    <source>
        <dbReference type="ARBA" id="ARBA00022692"/>
    </source>
</evidence>
<feature type="transmembrane region" description="Helical" evidence="7">
    <location>
        <begin position="381"/>
        <end position="399"/>
    </location>
</feature>
<proteinExistence type="inferred from homology"/>
<evidence type="ECO:0000259" key="8">
    <source>
        <dbReference type="PROSITE" id="PS50928"/>
    </source>
</evidence>
<feature type="transmembrane region" description="Helical" evidence="7">
    <location>
        <begin position="244"/>
        <end position="268"/>
    </location>
</feature>
<dbReference type="InterPro" id="IPR000515">
    <property type="entry name" value="MetI-like"/>
</dbReference>
<organism evidence="9 10">
    <name type="scientific">Halioxenophilus aromaticivorans</name>
    <dbReference type="NCBI Taxonomy" id="1306992"/>
    <lineage>
        <taxon>Bacteria</taxon>
        <taxon>Pseudomonadati</taxon>
        <taxon>Pseudomonadota</taxon>
        <taxon>Gammaproteobacteria</taxon>
        <taxon>Alteromonadales</taxon>
        <taxon>Alteromonadaceae</taxon>
        <taxon>Halioxenophilus</taxon>
    </lineage>
</organism>
<feature type="transmembrane region" description="Helical" evidence="7">
    <location>
        <begin position="71"/>
        <end position="93"/>
    </location>
</feature>
<keyword evidence="5 7" id="KW-1133">Transmembrane helix</keyword>
<dbReference type="PROSITE" id="PS50928">
    <property type="entry name" value="ABC_TM1"/>
    <property type="match status" value="2"/>
</dbReference>
<dbReference type="AlphaFoldDB" id="A0AAV3U1L4"/>
<feature type="transmembrane region" description="Helical" evidence="7">
    <location>
        <begin position="411"/>
        <end position="430"/>
    </location>
</feature>
<feature type="domain" description="ABC transmembrane type-1" evidence="8">
    <location>
        <begin position="67"/>
        <end position="268"/>
    </location>
</feature>
<dbReference type="GO" id="GO:0055085">
    <property type="term" value="P:transmembrane transport"/>
    <property type="evidence" value="ECO:0007669"/>
    <property type="project" value="InterPro"/>
</dbReference>
<feature type="transmembrane region" description="Helical" evidence="7">
    <location>
        <begin position="27"/>
        <end position="48"/>
    </location>
</feature>
<feature type="transmembrane region" description="Helical" evidence="7">
    <location>
        <begin position="341"/>
        <end position="360"/>
    </location>
</feature>
<evidence type="ECO:0000256" key="2">
    <source>
        <dbReference type="ARBA" id="ARBA00022448"/>
    </source>
</evidence>
<evidence type="ECO:0000256" key="1">
    <source>
        <dbReference type="ARBA" id="ARBA00004651"/>
    </source>
</evidence>
<dbReference type="EMBL" id="BAABLX010000012">
    <property type="protein sequence ID" value="GAA4941093.1"/>
    <property type="molecule type" value="Genomic_DNA"/>
</dbReference>
<comment type="subcellular location">
    <subcellularLocation>
        <location evidence="1 7">Cell membrane</location>
        <topology evidence="1 7">Multi-pass membrane protein</topology>
    </subcellularLocation>
</comment>
<dbReference type="InterPro" id="IPR035906">
    <property type="entry name" value="MetI-like_sf"/>
</dbReference>
<evidence type="ECO:0000313" key="10">
    <source>
        <dbReference type="Proteomes" id="UP001409585"/>
    </source>
</evidence>
<sequence>MAVFGSASAAPAKRVGRSAPASGVWRLPTYLVAALVLMPLAVIAFSWFDPQPDIWAHLLETQLWRLFKNTVLLLLGVGVIVALLGVSLAWLVATCEFPGRRWLDWGLMLPLAVPPYVLAFVFLGLFDYAGPVNTWARQSLGWEQGFGDVRSPAGVIVVMALVLYPYVYMLARSAFMAQGRELMDAARSLGVSPTRGFFKVALPMARPAIAAGMALALMETLADFGAVSVFNFDTFTTAIYKAWFGFYSLSAAAQLASLLLLVVLLALWGEQAARKGRRTASKSRQHARYQLRGGRAVAASGFCLCVFALAFFIPVCQLVAWTLEHLQDFNPRYWHFVKNSLVLAVLASVVAVTLALLAAFGQRQCPSAGLGFSSRLASLGYALPGSVLAVGILLVLTLIENNLLQPVARWLGVGQVLMGSLLALVLAYVIRFYSVAFGPVQSSLEAIRPSYQEVAQTLGAGRWRILRQVYLPMLRPGILTAALLVLVDTLKEMPATLLLRPFGWDTLAVRIFEMTAEGQWEQAALPAVTLVVVSIMPVVMMIRRSR</sequence>
<reference evidence="10" key="1">
    <citation type="journal article" date="2019" name="Int. J. Syst. Evol. Microbiol.">
        <title>The Global Catalogue of Microorganisms (GCM) 10K type strain sequencing project: providing services to taxonomists for standard genome sequencing and annotation.</title>
        <authorList>
            <consortium name="The Broad Institute Genomics Platform"/>
            <consortium name="The Broad Institute Genome Sequencing Center for Infectious Disease"/>
            <person name="Wu L."/>
            <person name="Ma J."/>
        </authorList>
    </citation>
    <scope>NUCLEOTIDE SEQUENCE [LARGE SCALE GENOMIC DNA]</scope>
    <source>
        <strain evidence="10">JCM 19134</strain>
    </source>
</reference>
<feature type="transmembrane region" description="Helical" evidence="7">
    <location>
        <begin position="208"/>
        <end position="232"/>
    </location>
</feature>
<feature type="transmembrane region" description="Helical" evidence="7">
    <location>
        <begin position="469"/>
        <end position="487"/>
    </location>
</feature>
<keyword evidence="4 7" id="KW-0812">Transmembrane</keyword>
<dbReference type="PANTHER" id="PTHR30183:SF2">
    <property type="entry name" value="IRON UTILIZATION PROTEIN"/>
    <property type="match status" value="1"/>
</dbReference>
<dbReference type="Gene3D" id="1.10.3720.10">
    <property type="entry name" value="MetI-like"/>
    <property type="match status" value="2"/>
</dbReference>
<feature type="transmembrane region" description="Helical" evidence="7">
    <location>
        <begin position="149"/>
        <end position="171"/>
    </location>
</feature>
<feature type="transmembrane region" description="Helical" evidence="7">
    <location>
        <begin position="105"/>
        <end position="129"/>
    </location>
</feature>
<evidence type="ECO:0000256" key="5">
    <source>
        <dbReference type="ARBA" id="ARBA00022989"/>
    </source>
</evidence>
<dbReference type="PANTHER" id="PTHR30183">
    <property type="entry name" value="MOLYBDENUM TRANSPORT SYSTEM PERMEASE PROTEIN MODB"/>
    <property type="match status" value="1"/>
</dbReference>
<comment type="caution">
    <text evidence="9">The sequence shown here is derived from an EMBL/GenBank/DDBJ whole genome shotgun (WGS) entry which is preliminary data.</text>
</comment>
<evidence type="ECO:0000256" key="7">
    <source>
        <dbReference type="RuleBase" id="RU363032"/>
    </source>
</evidence>
<evidence type="ECO:0000313" key="9">
    <source>
        <dbReference type="EMBL" id="GAA4941093.1"/>
    </source>
</evidence>
<keyword evidence="2 7" id="KW-0813">Transport</keyword>
<evidence type="ECO:0000256" key="6">
    <source>
        <dbReference type="ARBA" id="ARBA00023136"/>
    </source>
</evidence>
<feature type="domain" description="ABC transmembrane type-1" evidence="8">
    <location>
        <begin position="337"/>
        <end position="541"/>
    </location>
</feature>
<feature type="transmembrane region" description="Helical" evidence="7">
    <location>
        <begin position="296"/>
        <end position="321"/>
    </location>
</feature>
<accession>A0AAV3U1L4</accession>
<protein>
    <submittedName>
        <fullName evidence="9">Iron ABC transporter permease</fullName>
    </submittedName>
</protein>
<dbReference type="CDD" id="cd06261">
    <property type="entry name" value="TM_PBP2"/>
    <property type="match status" value="2"/>
</dbReference>
<evidence type="ECO:0000256" key="3">
    <source>
        <dbReference type="ARBA" id="ARBA00022475"/>
    </source>
</evidence>
<keyword evidence="3" id="KW-1003">Cell membrane</keyword>
<comment type="similarity">
    <text evidence="7">Belongs to the binding-protein-dependent transport system permease family.</text>
</comment>